<name>A0A4D6NUH2_VIGUN</name>
<reference evidence="2 3" key="1">
    <citation type="submission" date="2019-04" db="EMBL/GenBank/DDBJ databases">
        <title>An improved genome assembly and genetic linkage map for asparagus bean, Vigna unguiculata ssp. sesquipedialis.</title>
        <authorList>
            <person name="Xia Q."/>
            <person name="Zhang R."/>
            <person name="Dong Y."/>
        </authorList>
    </citation>
    <scope>NUCLEOTIDE SEQUENCE [LARGE SCALE GENOMIC DNA]</scope>
    <source>
        <tissue evidence="2">Leaf</tissue>
    </source>
</reference>
<keyword evidence="1" id="KW-0472">Membrane</keyword>
<keyword evidence="1" id="KW-1133">Transmembrane helix</keyword>
<evidence type="ECO:0000313" key="2">
    <source>
        <dbReference type="EMBL" id="QCE16621.1"/>
    </source>
</evidence>
<accession>A0A4D6NUH2</accession>
<dbReference type="Proteomes" id="UP000501690">
    <property type="component" value="Linkage Group LG11"/>
</dbReference>
<proteinExistence type="predicted"/>
<gene>
    <name evidence="2" type="ORF">DEO72_LG11g3638</name>
</gene>
<evidence type="ECO:0000256" key="1">
    <source>
        <dbReference type="SAM" id="Phobius"/>
    </source>
</evidence>
<keyword evidence="1" id="KW-0812">Transmembrane</keyword>
<dbReference type="PANTHER" id="PTHR38396:SF1">
    <property type="entry name" value="TRANSMEMBRANE PROTEIN"/>
    <property type="match status" value="1"/>
</dbReference>
<sequence>MGERTLVPIFVFWTFLTIITPTLILLSENSKADLDLNGQDPLRNITEGVKQGRMIRHTHRENYIIKTAPKDTKFEEESAPAPEPLPTTATVTPTVSLSHQNRFGSQIVVVSSNLVEEEQLKLVYFDMIFSRIHFQTHASSKFMHQFREGPPECFLWAMGIFPRPCYVIGALMNELTKTT</sequence>
<dbReference type="EMBL" id="CP039355">
    <property type="protein sequence ID" value="QCE16621.1"/>
    <property type="molecule type" value="Genomic_DNA"/>
</dbReference>
<evidence type="ECO:0000313" key="3">
    <source>
        <dbReference type="Proteomes" id="UP000501690"/>
    </source>
</evidence>
<dbReference type="PANTHER" id="PTHR38396">
    <property type="entry name" value="TRANSMEMBRANE PROTEIN"/>
    <property type="match status" value="1"/>
</dbReference>
<organism evidence="2 3">
    <name type="scientific">Vigna unguiculata</name>
    <name type="common">Cowpea</name>
    <dbReference type="NCBI Taxonomy" id="3917"/>
    <lineage>
        <taxon>Eukaryota</taxon>
        <taxon>Viridiplantae</taxon>
        <taxon>Streptophyta</taxon>
        <taxon>Embryophyta</taxon>
        <taxon>Tracheophyta</taxon>
        <taxon>Spermatophyta</taxon>
        <taxon>Magnoliopsida</taxon>
        <taxon>eudicotyledons</taxon>
        <taxon>Gunneridae</taxon>
        <taxon>Pentapetalae</taxon>
        <taxon>rosids</taxon>
        <taxon>fabids</taxon>
        <taxon>Fabales</taxon>
        <taxon>Fabaceae</taxon>
        <taxon>Papilionoideae</taxon>
        <taxon>50 kb inversion clade</taxon>
        <taxon>NPAAA clade</taxon>
        <taxon>indigoferoid/millettioid clade</taxon>
        <taxon>Phaseoleae</taxon>
        <taxon>Vigna</taxon>
    </lineage>
</organism>
<keyword evidence="3" id="KW-1185">Reference proteome</keyword>
<dbReference type="AlphaFoldDB" id="A0A4D6NUH2"/>
<feature type="transmembrane region" description="Helical" evidence="1">
    <location>
        <begin position="6"/>
        <end position="26"/>
    </location>
</feature>
<protein>
    <submittedName>
        <fullName evidence="2">Uncharacterized protein</fullName>
    </submittedName>
</protein>